<name>A0A170PQX3_9ZZZZ</name>
<sequence>MPLSRFHPAVASWFNSQFDQPTEVQVQAWPAIQGGSHTLIAAPTGSGKTLAAFLAVINELVRDGELFGLPDETRILYVSPLKALSNDINRNLEAPLAGITQELPSPSPLSIRSAVRTGDTPQAERAKVRRQPPHILVTTPESLFIFLTSESGRRILQTVRTVIIDELHAVAGNKRGAHLSLSLERLDALCVTPPVRIGISATQKPIDRMAAFLIGNRPDNDECRIIDTGFVRDRDLAIELPPSPLQPIMPAEVWGEIYDRMADLIAEHHSTLIFVNTRRLAERVSRHLAERMQERGLPASGVTAHHGSLAREHRLDAEQRLKNGELNALVATASLELGIDIGDIDLTCLLGSPRGIATFLQRVGRSGHGVKALPKGRLFPLSRDDLMECTALLDAVQRQELDAIQLVGPAWDVLAQQIVAEVAAEEWCIDDLYTVLCRAWPYRETTRERFNEIIQMLADGYTTRRGRRGAHLHLDAVNGRIRGRRGARLTALTNGGAIPDQFDYDVVLLPEEFPVGSLNEDFAFESLPGDIFQLGNTAYRIIRIELGKVYVEDAKGQSPSIPFWFGEAPGRSDELSLAVSRLRAQLDHQLSASKDGITRTRDWLQRTIGLTANAAGQLAEYAALAKAALGSLPTQQHIVLERFFDEIGDTHLVIHSPFGIRLNRAWGLAIRKKFCRRFNFELQAAALDDSIILSLGPTHSFPLIEVVDYLRPHSVREVLIQALLNAPMFPTRWRWVTTTALAVRRNRNGKKVPPQFQRSDADDLLAVIFPDQLACAENITGQREIPDHPLVAQVLSDCLTEVMDVDGLERLISQLNDKDDSTTPIKITARELACPSPLAEEVITARPYAFLDDAPAEERRTQAIRNRHLFDIEDAAQVAELDPTAIEAVRAEAWPDPQNADELHDALVLSGFLETGEIRDSLPEWFEFFQQLVLDKRATALSLASGTVLWVSAERLSQLTQCVSAGYSLQPVITPVKTATEQLEDPESVATQGLVEIIRSRLETLGPVTATALAKPLDIDKRFISRALLTLETEGFAMRGLFRVNSISACETRFGDSDEWCERRLLARIGRYTIKTLRKQIEPVPPAAFMRFVLQWQGLSGERQRGPEALRDALYRLQGFAAPAVAWESSLLPHRISGYSQNQLDQLLTAGEFMWLRPFTPVKSTRRIGPVRNTPIMFFERSQIQSWLPWITHPDLSTGKLTNWASLSGHASRLRDVLLLNGASFFSDLMSMTGLLRSQLEEALAELVAWGIVTSDSFAGLRVLIAPASKRPGGGRGRRHRSRTVEAAGRWSLVEQTLSHQAALSGGSQEKDPIVPVQNCPIEPEQIAVALLDRYGIVFRALLIREHRSLPHWRELARAFRRLEARGEVRGGRFVNGFSGEQFAWPEAVERLREFRNPDNQTDTSRPVIVSAADPVNLHGITTPGDKIAAVSANRLLYKDGVSIAQLVAGEFRWQLSPDPATEWSARQLLIRNDPTASTVTNLPRTVSS</sequence>
<keyword evidence="8" id="KW-0413">Isomerase</keyword>
<dbReference type="CDD" id="cd18796">
    <property type="entry name" value="SF2_C_LHR"/>
    <property type="match status" value="1"/>
</dbReference>
<keyword evidence="1" id="KW-0547">Nucleotide-binding</keyword>
<dbReference type="SMART" id="SM00490">
    <property type="entry name" value="HELICc"/>
    <property type="match status" value="1"/>
</dbReference>
<dbReference type="PROSITE" id="PS51192">
    <property type="entry name" value="HELICASE_ATP_BIND_1"/>
    <property type="match status" value="1"/>
</dbReference>
<evidence type="ECO:0000259" key="10">
    <source>
        <dbReference type="PROSITE" id="PS51194"/>
    </source>
</evidence>
<dbReference type="Pfam" id="PF00270">
    <property type="entry name" value="DEAD"/>
    <property type="match status" value="1"/>
</dbReference>
<protein>
    <submittedName>
        <fullName evidence="11">Lhr-like helicases</fullName>
    </submittedName>
</protein>
<dbReference type="CDD" id="cd17922">
    <property type="entry name" value="DEXHc_LHR-like"/>
    <property type="match status" value="1"/>
</dbReference>
<dbReference type="GO" id="GO:0016887">
    <property type="term" value="F:ATP hydrolysis activity"/>
    <property type="evidence" value="ECO:0007669"/>
    <property type="project" value="TreeGrafter"/>
</dbReference>
<keyword evidence="2" id="KW-0227">DNA damage</keyword>
<dbReference type="Pfam" id="PF23235">
    <property type="entry name" value="WHD_3rd_Lhr"/>
    <property type="match status" value="1"/>
</dbReference>
<dbReference type="GO" id="GO:0005524">
    <property type="term" value="F:ATP binding"/>
    <property type="evidence" value="ECO:0007669"/>
    <property type="project" value="UniProtKB-KW"/>
</dbReference>
<proteinExistence type="predicted"/>
<dbReference type="EMBL" id="CZRL01000052">
    <property type="protein sequence ID" value="CUS51097.1"/>
    <property type="molecule type" value="Genomic_DNA"/>
</dbReference>
<evidence type="ECO:0000256" key="4">
    <source>
        <dbReference type="ARBA" id="ARBA00022806"/>
    </source>
</evidence>
<evidence type="ECO:0000256" key="3">
    <source>
        <dbReference type="ARBA" id="ARBA00022801"/>
    </source>
</evidence>
<dbReference type="InterPro" id="IPR052511">
    <property type="entry name" value="ATP-dep_Helicase"/>
</dbReference>
<dbReference type="PANTHER" id="PTHR47962">
    <property type="entry name" value="ATP-DEPENDENT HELICASE LHR-RELATED-RELATED"/>
    <property type="match status" value="1"/>
</dbReference>
<dbReference type="SUPFAM" id="SSF52540">
    <property type="entry name" value="P-loop containing nucleoside triphosphate hydrolases"/>
    <property type="match status" value="1"/>
</dbReference>
<reference evidence="11" key="1">
    <citation type="submission" date="2015-10" db="EMBL/GenBank/DDBJ databases">
        <authorList>
            <person name="Gilbert D.G."/>
        </authorList>
    </citation>
    <scope>NUCLEOTIDE SEQUENCE</scope>
</reference>
<dbReference type="PROSITE" id="PS51194">
    <property type="entry name" value="HELICASE_CTER"/>
    <property type="match status" value="1"/>
</dbReference>
<dbReference type="GO" id="GO:0003677">
    <property type="term" value="F:DNA binding"/>
    <property type="evidence" value="ECO:0007669"/>
    <property type="project" value="UniProtKB-KW"/>
</dbReference>
<accession>A0A170PQX3</accession>
<evidence type="ECO:0000256" key="1">
    <source>
        <dbReference type="ARBA" id="ARBA00022741"/>
    </source>
</evidence>
<dbReference type="Pfam" id="PF19306">
    <property type="entry name" value="WHD_Lhr"/>
    <property type="match status" value="1"/>
</dbReference>
<evidence type="ECO:0000256" key="2">
    <source>
        <dbReference type="ARBA" id="ARBA00022763"/>
    </source>
</evidence>
<keyword evidence="6" id="KW-0238">DNA-binding</keyword>
<keyword evidence="3" id="KW-0378">Hydrolase</keyword>
<dbReference type="Pfam" id="PF00271">
    <property type="entry name" value="Helicase_C"/>
    <property type="match status" value="1"/>
</dbReference>
<dbReference type="Pfam" id="PF08494">
    <property type="entry name" value="DEAD_assoc"/>
    <property type="match status" value="1"/>
</dbReference>
<dbReference type="SMART" id="SM00487">
    <property type="entry name" value="DEXDc"/>
    <property type="match status" value="1"/>
</dbReference>
<dbReference type="InterPro" id="IPR011545">
    <property type="entry name" value="DEAD/DEAH_box_helicase_dom"/>
</dbReference>
<evidence type="ECO:0000256" key="7">
    <source>
        <dbReference type="ARBA" id="ARBA00023204"/>
    </source>
</evidence>
<feature type="domain" description="Helicase ATP-binding" evidence="9">
    <location>
        <begin position="29"/>
        <end position="221"/>
    </location>
</feature>
<dbReference type="InterPro" id="IPR055368">
    <property type="entry name" value="WH3_Lhr"/>
</dbReference>
<feature type="domain" description="Helicase C-terminal" evidence="10">
    <location>
        <begin position="256"/>
        <end position="415"/>
    </location>
</feature>
<gene>
    <name evidence="11" type="ORF">MGWOODY_XGa224</name>
</gene>
<evidence type="ECO:0000259" key="9">
    <source>
        <dbReference type="PROSITE" id="PS51192"/>
    </source>
</evidence>
<dbReference type="GO" id="GO:0006281">
    <property type="term" value="P:DNA repair"/>
    <property type="evidence" value="ECO:0007669"/>
    <property type="project" value="UniProtKB-KW"/>
</dbReference>
<dbReference type="GO" id="GO:0004386">
    <property type="term" value="F:helicase activity"/>
    <property type="evidence" value="ECO:0007669"/>
    <property type="project" value="UniProtKB-KW"/>
</dbReference>
<evidence type="ECO:0000256" key="8">
    <source>
        <dbReference type="ARBA" id="ARBA00023235"/>
    </source>
</evidence>
<organism evidence="11">
    <name type="scientific">hydrothermal vent metagenome</name>
    <dbReference type="NCBI Taxonomy" id="652676"/>
    <lineage>
        <taxon>unclassified sequences</taxon>
        <taxon>metagenomes</taxon>
        <taxon>ecological metagenomes</taxon>
    </lineage>
</organism>
<keyword evidence="4 11" id="KW-0347">Helicase</keyword>
<dbReference type="InterPro" id="IPR045628">
    <property type="entry name" value="Lhr_WH_dom"/>
</dbReference>
<evidence type="ECO:0000256" key="6">
    <source>
        <dbReference type="ARBA" id="ARBA00023125"/>
    </source>
</evidence>
<dbReference type="InterPro" id="IPR055367">
    <property type="entry name" value="WH4_Lhr"/>
</dbReference>
<dbReference type="InterPro" id="IPR014001">
    <property type="entry name" value="Helicase_ATP-bd"/>
</dbReference>
<dbReference type="Gene3D" id="3.40.50.300">
    <property type="entry name" value="P-loop containing nucleotide triphosphate hydrolases"/>
    <property type="match status" value="2"/>
</dbReference>
<evidence type="ECO:0000313" key="11">
    <source>
        <dbReference type="EMBL" id="CUS51097.1"/>
    </source>
</evidence>
<dbReference type="InterPro" id="IPR001650">
    <property type="entry name" value="Helicase_C-like"/>
</dbReference>
<dbReference type="Pfam" id="PF23234">
    <property type="entry name" value="WHD_4th_Lhr"/>
    <property type="match status" value="1"/>
</dbReference>
<dbReference type="InterPro" id="IPR013701">
    <property type="entry name" value="Lhr-like_DEAD/DEAH_assoc"/>
</dbReference>
<keyword evidence="5" id="KW-0067">ATP-binding</keyword>
<evidence type="ECO:0000256" key="5">
    <source>
        <dbReference type="ARBA" id="ARBA00022840"/>
    </source>
</evidence>
<keyword evidence="7" id="KW-0234">DNA repair</keyword>
<dbReference type="PANTHER" id="PTHR47962:SF5">
    <property type="entry name" value="ATP-DEPENDENT HELICASE LHR-RELATED"/>
    <property type="match status" value="1"/>
</dbReference>
<dbReference type="InterPro" id="IPR027417">
    <property type="entry name" value="P-loop_NTPase"/>
</dbReference>